<dbReference type="InterPro" id="IPR000477">
    <property type="entry name" value="RT_dom"/>
</dbReference>
<gene>
    <name evidence="11" type="ORF">HELGO_WM12324</name>
</gene>
<dbReference type="SUPFAM" id="SSF56672">
    <property type="entry name" value="DNA/RNA polymerases"/>
    <property type="match status" value="1"/>
</dbReference>
<evidence type="ECO:0000256" key="2">
    <source>
        <dbReference type="ARBA" id="ARBA00022679"/>
    </source>
</evidence>
<feature type="domain" description="Reverse transcriptase" evidence="10">
    <location>
        <begin position="116"/>
        <end position="383"/>
    </location>
</feature>
<evidence type="ECO:0000256" key="9">
    <source>
        <dbReference type="ARBA" id="ARBA00048173"/>
    </source>
</evidence>
<evidence type="ECO:0000256" key="4">
    <source>
        <dbReference type="ARBA" id="ARBA00022723"/>
    </source>
</evidence>
<evidence type="ECO:0000256" key="8">
    <source>
        <dbReference type="ARBA" id="ARBA00034120"/>
    </source>
</evidence>
<accession>A0A6S6SKE9</accession>
<dbReference type="AlphaFoldDB" id="A0A6S6SKE9"/>
<name>A0A6S6SKE9_9BACT</name>
<comment type="similarity">
    <text evidence="8">Belongs to the bacterial reverse transcriptase family.</text>
</comment>
<evidence type="ECO:0000256" key="1">
    <source>
        <dbReference type="ARBA" id="ARBA00012493"/>
    </source>
</evidence>
<dbReference type="CDD" id="cd03487">
    <property type="entry name" value="RT_Bac_retron_II"/>
    <property type="match status" value="1"/>
</dbReference>
<dbReference type="PANTHER" id="PTHR34047">
    <property type="entry name" value="NUCLEAR INTRON MATURASE 1, MITOCHONDRIAL-RELATED"/>
    <property type="match status" value="1"/>
</dbReference>
<keyword evidence="6 11" id="KW-0695">RNA-directed DNA polymerase</keyword>
<dbReference type="PROSITE" id="PS50878">
    <property type="entry name" value="RT_POL"/>
    <property type="match status" value="1"/>
</dbReference>
<reference evidence="11" key="1">
    <citation type="submission" date="2020-01" db="EMBL/GenBank/DDBJ databases">
        <authorList>
            <person name="Meier V. D."/>
            <person name="Meier V D."/>
        </authorList>
    </citation>
    <scope>NUCLEOTIDE SEQUENCE</scope>
    <source>
        <strain evidence="11">HLG_WM_MAG_05</strain>
    </source>
</reference>
<dbReference type="GO" id="GO:0003723">
    <property type="term" value="F:RNA binding"/>
    <property type="evidence" value="ECO:0007669"/>
    <property type="project" value="InterPro"/>
</dbReference>
<evidence type="ECO:0000256" key="7">
    <source>
        <dbReference type="ARBA" id="ARBA00023118"/>
    </source>
</evidence>
<evidence type="ECO:0000256" key="5">
    <source>
        <dbReference type="ARBA" id="ARBA00022842"/>
    </source>
</evidence>
<dbReference type="GO" id="GO:0051607">
    <property type="term" value="P:defense response to virus"/>
    <property type="evidence" value="ECO:0007669"/>
    <property type="project" value="UniProtKB-KW"/>
</dbReference>
<organism evidence="11">
    <name type="scientific">uncultured Sulfurovum sp</name>
    <dbReference type="NCBI Taxonomy" id="269237"/>
    <lineage>
        <taxon>Bacteria</taxon>
        <taxon>Pseudomonadati</taxon>
        <taxon>Campylobacterota</taxon>
        <taxon>Epsilonproteobacteria</taxon>
        <taxon>Campylobacterales</taxon>
        <taxon>Sulfurovaceae</taxon>
        <taxon>Sulfurovum</taxon>
        <taxon>environmental samples</taxon>
    </lineage>
</organism>
<keyword evidence="3 11" id="KW-0548">Nucleotidyltransferase</keyword>
<sequence length="517" mass="59266">MTRQELYDEIKKTSKDSYILSEMKRLGFWDSSKPKVAQELIEKKTALQQELNGLSTKIRNPEAVIKEIHKQRMADALVRREETKVKKEKFAQENFAKRETKKKNEIGFIGHAFMADLDEKESNQKLLNENNLFLIKDAKDLASKMGISLKELRFLTYTQKLSNRTDYVHFKMVKKSGGFREISAPKPQLKRLQYWILENILNKIAVSEEAHGFVPKRSIVSNAKPHLQKAVVINCDLENFFPTLSYARVKGLFKSLGYSVELATILAILTTEAEQKELLLDGEKLYLYTGKRYLPQGSPASPMITNLICRKLDKRMLGISKSLDFTYTRYADDMTFSSDTYTNINKMMFWVKGIVKEEGFILHPKKTKIMKKGTRHEVTGVVVNEKLSVNRKELKKFRALLFQIEQSGIEGKSWNGKSENLMASVWGYANFINMVDPEKGAKYKKQVDALLKTYPLGNLGSSTDEFRRKSAKGEQPWDSKAIAPKEIALQPEAEVVEEAPIIESPSFVSNILNMFRK</sequence>
<protein>
    <recommendedName>
        <fullName evidence="1">RNA-directed DNA polymerase</fullName>
        <ecNumber evidence="1">2.7.7.49</ecNumber>
    </recommendedName>
</protein>
<dbReference type="EMBL" id="CACVAU010000017">
    <property type="protein sequence ID" value="CAA6805311.1"/>
    <property type="molecule type" value="Genomic_DNA"/>
</dbReference>
<evidence type="ECO:0000256" key="6">
    <source>
        <dbReference type="ARBA" id="ARBA00022918"/>
    </source>
</evidence>
<dbReference type="GO" id="GO:0003964">
    <property type="term" value="F:RNA-directed DNA polymerase activity"/>
    <property type="evidence" value="ECO:0007669"/>
    <property type="project" value="UniProtKB-KW"/>
</dbReference>
<keyword evidence="2 11" id="KW-0808">Transferase</keyword>
<dbReference type="InterPro" id="IPR043502">
    <property type="entry name" value="DNA/RNA_pol_sf"/>
</dbReference>
<dbReference type="Pfam" id="PF00078">
    <property type="entry name" value="RVT_1"/>
    <property type="match status" value="1"/>
</dbReference>
<keyword evidence="7" id="KW-0051">Antiviral defense</keyword>
<dbReference type="EC" id="2.7.7.49" evidence="1"/>
<dbReference type="PRINTS" id="PR00866">
    <property type="entry name" value="RNADNAPOLMS"/>
</dbReference>
<keyword evidence="4" id="KW-0479">Metal-binding</keyword>
<keyword evidence="5" id="KW-0460">Magnesium</keyword>
<evidence type="ECO:0000256" key="3">
    <source>
        <dbReference type="ARBA" id="ARBA00022695"/>
    </source>
</evidence>
<proteinExistence type="inferred from homology"/>
<dbReference type="GO" id="GO:0046872">
    <property type="term" value="F:metal ion binding"/>
    <property type="evidence" value="ECO:0007669"/>
    <property type="project" value="UniProtKB-KW"/>
</dbReference>
<evidence type="ECO:0000259" key="10">
    <source>
        <dbReference type="PROSITE" id="PS50878"/>
    </source>
</evidence>
<dbReference type="PANTHER" id="PTHR34047:SF7">
    <property type="entry name" value="RNA-DIRECTED DNA POLYMERASE"/>
    <property type="match status" value="1"/>
</dbReference>
<dbReference type="InterPro" id="IPR051083">
    <property type="entry name" value="GrpII_Intron_Splice-Mob/Def"/>
</dbReference>
<dbReference type="InterPro" id="IPR000123">
    <property type="entry name" value="Reverse_transcriptase_msDNA"/>
</dbReference>
<comment type="catalytic activity">
    <reaction evidence="9">
        <text>DNA(n) + a 2'-deoxyribonucleoside 5'-triphosphate = DNA(n+1) + diphosphate</text>
        <dbReference type="Rhea" id="RHEA:22508"/>
        <dbReference type="Rhea" id="RHEA-COMP:17339"/>
        <dbReference type="Rhea" id="RHEA-COMP:17340"/>
        <dbReference type="ChEBI" id="CHEBI:33019"/>
        <dbReference type="ChEBI" id="CHEBI:61560"/>
        <dbReference type="ChEBI" id="CHEBI:173112"/>
        <dbReference type="EC" id="2.7.7.49"/>
    </reaction>
</comment>
<evidence type="ECO:0000313" key="11">
    <source>
        <dbReference type="EMBL" id="CAA6805311.1"/>
    </source>
</evidence>